<dbReference type="PANTHER" id="PTHR33336:SF3">
    <property type="entry name" value="ABM DOMAIN-CONTAINING PROTEIN"/>
    <property type="match status" value="1"/>
</dbReference>
<proteinExistence type="predicted"/>
<dbReference type="RefSeq" id="WP_233089465.1">
    <property type="nucleotide sequence ID" value="NZ_BAABWN010000019.1"/>
</dbReference>
<sequence>MLCLVAFITPKQEFYQTAKQAIVDILEVTRAEEGCITFWLHENQEENQLCLYEQFTSQEALDEHYAKPYIKPVFEAYEAWLEKPVEITKLKLLG</sequence>
<dbReference type="PROSITE" id="PS51725">
    <property type="entry name" value="ABM"/>
    <property type="match status" value="1"/>
</dbReference>
<accession>A0ABQ0AER9</accession>
<reference evidence="2 3" key="1">
    <citation type="submission" date="2024-04" db="EMBL/GenBank/DDBJ databases">
        <title>Draft genome sequence of Sessilibacter corallicola NBRC 116591.</title>
        <authorList>
            <person name="Miyakawa T."/>
            <person name="Kusuya Y."/>
            <person name="Miura T."/>
        </authorList>
    </citation>
    <scope>NUCLEOTIDE SEQUENCE [LARGE SCALE GENOMIC DNA]</scope>
    <source>
        <strain evidence="2 3">KU-00831-HH</strain>
    </source>
</reference>
<evidence type="ECO:0000259" key="1">
    <source>
        <dbReference type="PROSITE" id="PS51725"/>
    </source>
</evidence>
<gene>
    <name evidence="2" type="ORF">NBRC116591_39250</name>
</gene>
<feature type="domain" description="ABM" evidence="1">
    <location>
        <begin position="2"/>
        <end position="94"/>
    </location>
</feature>
<comment type="caution">
    <text evidence="2">The sequence shown here is derived from an EMBL/GenBank/DDBJ whole genome shotgun (WGS) entry which is preliminary data.</text>
</comment>
<dbReference type="Pfam" id="PF03992">
    <property type="entry name" value="ABM"/>
    <property type="match status" value="1"/>
</dbReference>
<dbReference type="EMBL" id="BAABWN010000019">
    <property type="protein sequence ID" value="GAA6170112.1"/>
    <property type="molecule type" value="Genomic_DNA"/>
</dbReference>
<dbReference type="SUPFAM" id="SSF54909">
    <property type="entry name" value="Dimeric alpha+beta barrel"/>
    <property type="match status" value="1"/>
</dbReference>
<dbReference type="InterPro" id="IPR050744">
    <property type="entry name" value="AI-2_Isomerase_LsrG"/>
</dbReference>
<dbReference type="Proteomes" id="UP001465153">
    <property type="component" value="Unassembled WGS sequence"/>
</dbReference>
<dbReference type="InterPro" id="IPR011008">
    <property type="entry name" value="Dimeric_a/b-barrel"/>
</dbReference>
<dbReference type="InterPro" id="IPR007138">
    <property type="entry name" value="ABM_dom"/>
</dbReference>
<protein>
    <recommendedName>
        <fullName evidence="1">ABM domain-containing protein</fullName>
    </recommendedName>
</protein>
<dbReference type="PANTHER" id="PTHR33336">
    <property type="entry name" value="QUINOL MONOOXYGENASE YGIN-RELATED"/>
    <property type="match status" value="1"/>
</dbReference>
<keyword evidence="3" id="KW-1185">Reference proteome</keyword>
<name>A0ABQ0AER9_9GAMM</name>
<evidence type="ECO:0000313" key="2">
    <source>
        <dbReference type="EMBL" id="GAA6170112.1"/>
    </source>
</evidence>
<evidence type="ECO:0000313" key="3">
    <source>
        <dbReference type="Proteomes" id="UP001465153"/>
    </source>
</evidence>
<dbReference type="Gene3D" id="3.30.70.100">
    <property type="match status" value="1"/>
</dbReference>
<organism evidence="2 3">
    <name type="scientific">Sessilibacter corallicola</name>
    <dbReference type="NCBI Taxonomy" id="2904075"/>
    <lineage>
        <taxon>Bacteria</taxon>
        <taxon>Pseudomonadati</taxon>
        <taxon>Pseudomonadota</taxon>
        <taxon>Gammaproteobacteria</taxon>
        <taxon>Cellvibrionales</taxon>
        <taxon>Cellvibrionaceae</taxon>
        <taxon>Sessilibacter</taxon>
    </lineage>
</organism>